<feature type="transmembrane region" description="Helical" evidence="2">
    <location>
        <begin position="475"/>
        <end position="499"/>
    </location>
</feature>
<sequence length="568" mass="62872">MANSANYSPVLSSYDENHESTHQPTYNDSDTCLKDSSENLVSPSLHYGETTDTTLRNSVTQAAGDFIHDSRDNDILRVFGQGSIDIMNLQKAFDGRNEISGPRPIPVSQWDDVRVEGTWLDAGNSSYKWENRPLVNSTLVYPHLSVISVFESEENRDRIGLAKNQSSGNVKLGIGTLSPSVNTICTLITLKEVDVWNNFSDILDDWTNEWQEASDEQDDELQKAIYEQTDDLQGTSIEQYVAKMNGALSEPGNMPIKGFAQLFDWAPGLKRPPNLSNVTSRELGLVNIYITPVGFRQMSAYAHITISTLMDKNETVVCKIEPRFVDGCTSRYHYELAHRRLVIACEDNKPKIVIPPLAYTGDWATQIQGSLDNVFGASKLTESPGSMSLWHDTSGDYENLTSPGTPSPAEVLSVASAPLGLSGTHATSIRKLYMTEEGPNPPVGTVQIPLNESCFASAMFTTYRSRGSIQRWQNILFIPLGTVCALSFMALIYLCLILFRKQPPNINEPKTLFQLGVGTGIKLNPVLKNLDEEFGSNWIVAEYANGMHYAYASQHNALADSDKRSLST</sequence>
<proteinExistence type="predicted"/>
<name>A0A167V6V4_9EURO</name>
<keyword evidence="4" id="KW-1185">Reference proteome</keyword>
<keyword evidence="2" id="KW-1133">Transmembrane helix</keyword>
<dbReference type="VEuPathDB" id="FungiDB:AAP_05883"/>
<reference evidence="3 4" key="1">
    <citation type="journal article" date="2016" name="Genome Biol. Evol.">
        <title>Divergent and convergent evolution of fungal pathogenicity.</title>
        <authorList>
            <person name="Shang Y."/>
            <person name="Xiao G."/>
            <person name="Zheng P."/>
            <person name="Cen K."/>
            <person name="Zhan S."/>
            <person name="Wang C."/>
        </authorList>
    </citation>
    <scope>NUCLEOTIDE SEQUENCE [LARGE SCALE GENOMIC DNA]</scope>
    <source>
        <strain evidence="3 4">ARSEF 7405</strain>
    </source>
</reference>
<evidence type="ECO:0000256" key="1">
    <source>
        <dbReference type="SAM" id="MobiDB-lite"/>
    </source>
</evidence>
<keyword evidence="2" id="KW-0812">Transmembrane</keyword>
<dbReference type="EMBL" id="AZGZ01000038">
    <property type="protein sequence ID" value="KZZ87128.1"/>
    <property type="molecule type" value="Genomic_DNA"/>
</dbReference>
<gene>
    <name evidence="3" type="ORF">AAP_05883</name>
</gene>
<protein>
    <submittedName>
        <fullName evidence="3">Uncharacterized protein</fullName>
    </submittedName>
</protein>
<comment type="caution">
    <text evidence="3">The sequence shown here is derived from an EMBL/GenBank/DDBJ whole genome shotgun (WGS) entry which is preliminary data.</text>
</comment>
<evidence type="ECO:0000313" key="4">
    <source>
        <dbReference type="Proteomes" id="UP000242877"/>
    </source>
</evidence>
<evidence type="ECO:0000313" key="3">
    <source>
        <dbReference type="EMBL" id="KZZ87128.1"/>
    </source>
</evidence>
<evidence type="ECO:0000256" key="2">
    <source>
        <dbReference type="SAM" id="Phobius"/>
    </source>
</evidence>
<dbReference type="Proteomes" id="UP000242877">
    <property type="component" value="Unassembled WGS sequence"/>
</dbReference>
<dbReference type="OrthoDB" id="4211802at2759"/>
<dbReference type="AlphaFoldDB" id="A0A167V6V4"/>
<feature type="compositionally biased region" description="Polar residues" evidence="1">
    <location>
        <begin position="1"/>
        <end position="11"/>
    </location>
</feature>
<feature type="region of interest" description="Disordered" evidence="1">
    <location>
        <begin position="1"/>
        <end position="38"/>
    </location>
</feature>
<accession>A0A167V6V4</accession>
<keyword evidence="2" id="KW-0472">Membrane</keyword>
<organism evidence="3 4">
    <name type="scientific">Ascosphaera apis ARSEF 7405</name>
    <dbReference type="NCBI Taxonomy" id="392613"/>
    <lineage>
        <taxon>Eukaryota</taxon>
        <taxon>Fungi</taxon>
        <taxon>Dikarya</taxon>
        <taxon>Ascomycota</taxon>
        <taxon>Pezizomycotina</taxon>
        <taxon>Eurotiomycetes</taxon>
        <taxon>Eurotiomycetidae</taxon>
        <taxon>Onygenales</taxon>
        <taxon>Ascosphaeraceae</taxon>
        <taxon>Ascosphaera</taxon>
    </lineage>
</organism>